<evidence type="ECO:0000313" key="5">
    <source>
        <dbReference type="Proteomes" id="UP000594260"/>
    </source>
</evidence>
<dbReference type="PANTHER" id="PTHR46690:SF1">
    <property type="entry name" value="CYTOCHROME C OXIDASE ASSEMBLY FACTOR 6 HOMOLOG"/>
    <property type="match status" value="1"/>
</dbReference>
<dbReference type="OMA" id="ERAKCWS"/>
<organism evidence="4 5">
    <name type="scientific">Varroa destructor</name>
    <name type="common">Honeybee mite</name>
    <dbReference type="NCBI Taxonomy" id="109461"/>
    <lineage>
        <taxon>Eukaryota</taxon>
        <taxon>Metazoa</taxon>
        <taxon>Ecdysozoa</taxon>
        <taxon>Arthropoda</taxon>
        <taxon>Chelicerata</taxon>
        <taxon>Arachnida</taxon>
        <taxon>Acari</taxon>
        <taxon>Parasitiformes</taxon>
        <taxon>Mesostigmata</taxon>
        <taxon>Gamasina</taxon>
        <taxon>Dermanyssoidea</taxon>
        <taxon>Varroidae</taxon>
        <taxon>Varroa</taxon>
    </lineage>
</organism>
<name>A0A7M7MD52_VARDE</name>
<dbReference type="InterPro" id="IPR042289">
    <property type="entry name" value="COA6"/>
</dbReference>
<dbReference type="PANTHER" id="PTHR46690">
    <property type="entry name" value="CYTOCHROME C OXIDASE ASSEMBLY FACTOR 6 HOMOLOG"/>
    <property type="match status" value="1"/>
</dbReference>
<evidence type="ECO:0000256" key="2">
    <source>
        <dbReference type="ARBA" id="ARBA00023128"/>
    </source>
</evidence>
<reference evidence="4" key="1">
    <citation type="submission" date="2021-01" db="UniProtKB">
        <authorList>
            <consortium name="EnsemblMetazoa"/>
        </authorList>
    </citation>
    <scope>IDENTIFICATION</scope>
</reference>
<dbReference type="Gene3D" id="1.10.10.140">
    <property type="entry name" value="Cytochrome c oxidase, subunit VIb"/>
    <property type="match status" value="1"/>
</dbReference>
<keyword evidence="3" id="KW-1015">Disulfide bond</keyword>
<dbReference type="InterPro" id="IPR048280">
    <property type="entry name" value="COX6B-like"/>
</dbReference>
<dbReference type="SUPFAM" id="SSF47694">
    <property type="entry name" value="Cytochrome c oxidase subunit h"/>
    <property type="match status" value="1"/>
</dbReference>
<dbReference type="EnsemblMetazoa" id="XM_022797566">
    <property type="protein sequence ID" value="XP_022653301"/>
    <property type="gene ID" value="LOC111247039"/>
</dbReference>
<dbReference type="AlphaFoldDB" id="A0A7M7MD52"/>
<dbReference type="GO" id="GO:0005739">
    <property type="term" value="C:mitochondrion"/>
    <property type="evidence" value="ECO:0007669"/>
    <property type="project" value="UniProtKB-SubCell"/>
</dbReference>
<dbReference type="OrthoDB" id="16284at2759"/>
<dbReference type="FunCoup" id="A0A7M7MD52">
    <property type="interactions" value="298"/>
</dbReference>
<dbReference type="KEGG" id="vde:111247039"/>
<accession>A0A7M7MD52</accession>
<evidence type="ECO:0000256" key="1">
    <source>
        <dbReference type="ARBA" id="ARBA00004173"/>
    </source>
</evidence>
<dbReference type="GO" id="GO:0008535">
    <property type="term" value="P:respiratory chain complex IV assembly"/>
    <property type="evidence" value="ECO:0007669"/>
    <property type="project" value="InterPro"/>
</dbReference>
<keyword evidence="5" id="KW-1185">Reference proteome</keyword>
<comment type="subcellular location">
    <subcellularLocation>
        <location evidence="1">Mitochondrion</location>
    </subcellularLocation>
</comment>
<dbReference type="Proteomes" id="UP000594260">
    <property type="component" value="Unplaced"/>
</dbReference>
<dbReference type="Pfam" id="PF02297">
    <property type="entry name" value="COX6B"/>
    <property type="match status" value="1"/>
</dbReference>
<proteinExistence type="predicted"/>
<evidence type="ECO:0000313" key="4">
    <source>
        <dbReference type="EnsemblMetazoa" id="XP_022653301"/>
    </source>
</evidence>
<dbReference type="InterPro" id="IPR036549">
    <property type="entry name" value="CX6/COA6-like_sf"/>
</dbReference>
<dbReference type="InParanoid" id="A0A7M7MD52"/>
<evidence type="ECO:0008006" key="6">
    <source>
        <dbReference type="Google" id="ProtNLM"/>
    </source>
</evidence>
<evidence type="ECO:0000256" key="3">
    <source>
        <dbReference type="ARBA" id="ARBA00023157"/>
    </source>
</evidence>
<dbReference type="PROSITE" id="PS51808">
    <property type="entry name" value="CHCH"/>
    <property type="match status" value="1"/>
</dbReference>
<dbReference type="GO" id="GO:0042775">
    <property type="term" value="P:mitochondrial ATP synthesis coupled electron transport"/>
    <property type="evidence" value="ECO:0007669"/>
    <property type="project" value="TreeGrafter"/>
</dbReference>
<keyword evidence="2" id="KW-0496">Mitochondrion</keyword>
<protein>
    <recommendedName>
        <fullName evidence="6">Cytochrome c oxidase assembly factor 6 homolog</fullName>
    </recommendedName>
</protein>
<dbReference type="GeneID" id="111247039"/>
<dbReference type="RefSeq" id="XP_022653301.1">
    <property type="nucleotide sequence ID" value="XM_022797566.1"/>
</dbReference>
<sequence>MSFPNKKARQACWRARDNYWLCLDQNQDEVSPCEAMRDIFEKMCPSTWVKHFDRKRDYEKFKNKILNEGIDPLDTRENK</sequence>